<accession>A0A1M6QS44</accession>
<evidence type="ECO:0000313" key="1">
    <source>
        <dbReference type="EMBL" id="SHK23081.1"/>
    </source>
</evidence>
<dbReference type="Proteomes" id="UP000184465">
    <property type="component" value="Unassembled WGS sequence"/>
</dbReference>
<dbReference type="RefSeq" id="WP_084112037.1">
    <property type="nucleotide sequence ID" value="NZ_FRAG01000038.1"/>
</dbReference>
<gene>
    <name evidence="1" type="ORF">SAMN02745912_02701</name>
</gene>
<protein>
    <submittedName>
        <fullName evidence="1">Uncharacterized protein</fullName>
    </submittedName>
</protein>
<keyword evidence="2" id="KW-1185">Reference proteome</keyword>
<proteinExistence type="predicted"/>
<evidence type="ECO:0000313" key="2">
    <source>
        <dbReference type="Proteomes" id="UP000184465"/>
    </source>
</evidence>
<name>A0A1M6QS44_PARC5</name>
<dbReference type="OrthoDB" id="2051323at2"/>
<sequence>MDNVIIKPSGSGFLVINVTKVNKYGFDKAHTHIKSKIVAKTIKNNVLYNRFPKTRNEYLLKSHIRISNNENYIRKIQQLIDTRKNKGNQRYINSQR</sequence>
<dbReference type="EMBL" id="FRAG01000038">
    <property type="protein sequence ID" value="SHK23081.1"/>
    <property type="molecule type" value="Genomic_DNA"/>
</dbReference>
<dbReference type="AlphaFoldDB" id="A0A1M6QS44"/>
<organism evidence="1 2">
    <name type="scientific">Paramaledivibacter caminithermalis (strain DSM 15212 / CIP 107654 / DViRD3)</name>
    <name type="common">Clostridium caminithermale</name>
    <dbReference type="NCBI Taxonomy" id="1121301"/>
    <lineage>
        <taxon>Bacteria</taxon>
        <taxon>Bacillati</taxon>
        <taxon>Bacillota</taxon>
        <taxon>Clostridia</taxon>
        <taxon>Peptostreptococcales</taxon>
        <taxon>Caminicellaceae</taxon>
        <taxon>Paramaledivibacter</taxon>
    </lineage>
</organism>
<reference evidence="1 2" key="1">
    <citation type="submission" date="2016-11" db="EMBL/GenBank/DDBJ databases">
        <authorList>
            <person name="Jaros S."/>
            <person name="Januszkiewicz K."/>
            <person name="Wedrychowicz H."/>
        </authorList>
    </citation>
    <scope>NUCLEOTIDE SEQUENCE [LARGE SCALE GENOMIC DNA]</scope>
    <source>
        <strain evidence="1 2">DSM 15212</strain>
    </source>
</reference>